<evidence type="ECO:0000259" key="4">
    <source>
        <dbReference type="PROSITE" id="PS50943"/>
    </source>
</evidence>
<evidence type="ECO:0000256" key="2">
    <source>
        <dbReference type="ARBA" id="ARBA00023125"/>
    </source>
</evidence>
<dbReference type="InterPro" id="IPR015927">
    <property type="entry name" value="Peptidase_S24_S26A/B/C"/>
</dbReference>
<keyword evidence="1" id="KW-0805">Transcription regulation</keyword>
<dbReference type="InterPro" id="IPR036286">
    <property type="entry name" value="LexA/Signal_pep-like_sf"/>
</dbReference>
<dbReference type="PANTHER" id="PTHR40661:SF3">
    <property type="entry name" value="FELS-1 PROPHAGE TRANSCRIPTIONAL REGULATOR"/>
    <property type="match status" value="1"/>
</dbReference>
<gene>
    <name evidence="5" type="ORF">RG298_001653</name>
</gene>
<dbReference type="Pfam" id="PF00717">
    <property type="entry name" value="Peptidase_S24"/>
    <property type="match status" value="1"/>
</dbReference>
<dbReference type="CDD" id="cd00093">
    <property type="entry name" value="HTH_XRE"/>
    <property type="match status" value="1"/>
</dbReference>
<reference evidence="5" key="1">
    <citation type="submission" date="2024-02" db="EMBL/GenBank/DDBJ databases">
        <authorList>
            <consortium name="Clinical and Environmental Microbiology Branch: Whole genome sequencing antimicrobial resistance pathogens in the healthcare setting"/>
        </authorList>
    </citation>
    <scope>NUCLEOTIDE SEQUENCE</scope>
    <source>
        <strain evidence="5">2021GO-0154</strain>
    </source>
</reference>
<dbReference type="SMART" id="SM00530">
    <property type="entry name" value="HTH_XRE"/>
    <property type="match status" value="1"/>
</dbReference>
<dbReference type="CDD" id="cd06529">
    <property type="entry name" value="S24_LexA-like"/>
    <property type="match status" value="1"/>
</dbReference>
<dbReference type="SUPFAM" id="SSF47413">
    <property type="entry name" value="lambda repressor-like DNA-binding domains"/>
    <property type="match status" value="1"/>
</dbReference>
<dbReference type="InterPro" id="IPR039418">
    <property type="entry name" value="LexA-like"/>
</dbReference>
<dbReference type="PROSITE" id="PS50943">
    <property type="entry name" value="HTH_CROC1"/>
    <property type="match status" value="1"/>
</dbReference>
<dbReference type="AlphaFoldDB" id="A0AAI9DBK4"/>
<name>A0AAI9DBK4_PROST</name>
<dbReference type="InterPro" id="IPR010982">
    <property type="entry name" value="Lambda_DNA-bd_dom_sf"/>
</dbReference>
<dbReference type="InterPro" id="IPR001387">
    <property type="entry name" value="Cro/C1-type_HTH"/>
</dbReference>
<dbReference type="Gene3D" id="1.10.260.40">
    <property type="entry name" value="lambda repressor-like DNA-binding domains"/>
    <property type="match status" value="1"/>
</dbReference>
<evidence type="ECO:0000313" key="5">
    <source>
        <dbReference type="EMBL" id="EMJ5133943.1"/>
    </source>
</evidence>
<evidence type="ECO:0000256" key="3">
    <source>
        <dbReference type="ARBA" id="ARBA00023163"/>
    </source>
</evidence>
<keyword evidence="2" id="KW-0238">DNA-binding</keyword>
<protein>
    <submittedName>
        <fullName evidence="5">Helix-turn-helix domain-containing protein</fullName>
    </submittedName>
</protein>
<dbReference type="GO" id="GO:0003677">
    <property type="term" value="F:DNA binding"/>
    <property type="evidence" value="ECO:0007669"/>
    <property type="project" value="UniProtKB-KW"/>
</dbReference>
<comment type="caution">
    <text evidence="5">The sequence shown here is derived from an EMBL/GenBank/DDBJ whole genome shotgun (WGS) entry which is preliminary data.</text>
</comment>
<sequence>MNFDESFPKRVSMTRNSLGLTQAELAKKVGVVPRQIAAYEGGEANPREKALGNLAAALGTTPEWLATGRGIAPDIRLVKSTAVVPIMPVYTFKQLVEIPIHNIGIEFAAEYITSIDGTSVDSFGVIIDGESMQSSDGVGFPPGSIVIFDPYITPIDGDFILCKIQDENEVTFKQLIADQGVSYLKPLNEDYPDISFNNDLQIIGVATKSIINLDFHSREKLKAYSYSKNNANEKKDKQLVSINKRLDKIESMLEHLLSKQ</sequence>
<keyword evidence="3" id="KW-0804">Transcription</keyword>
<accession>A0AAI9DBK4</accession>
<proteinExistence type="predicted"/>
<organism evidence="5">
    <name type="scientific">Providencia stuartii</name>
    <dbReference type="NCBI Taxonomy" id="588"/>
    <lineage>
        <taxon>Bacteria</taxon>
        <taxon>Pseudomonadati</taxon>
        <taxon>Pseudomonadota</taxon>
        <taxon>Gammaproteobacteria</taxon>
        <taxon>Enterobacterales</taxon>
        <taxon>Morganellaceae</taxon>
        <taxon>Providencia</taxon>
    </lineage>
</organism>
<dbReference type="EMBL" id="ABMABF030000005">
    <property type="protein sequence ID" value="EMJ5133943.1"/>
    <property type="molecule type" value="Genomic_DNA"/>
</dbReference>
<dbReference type="Gene3D" id="2.10.109.10">
    <property type="entry name" value="Umud Fragment, subunit A"/>
    <property type="match status" value="1"/>
</dbReference>
<dbReference type="SUPFAM" id="SSF51306">
    <property type="entry name" value="LexA/Signal peptidase"/>
    <property type="match status" value="1"/>
</dbReference>
<dbReference type="PANTHER" id="PTHR40661">
    <property type="match status" value="1"/>
</dbReference>
<evidence type="ECO:0000256" key="1">
    <source>
        <dbReference type="ARBA" id="ARBA00023015"/>
    </source>
</evidence>
<dbReference type="Pfam" id="PF01381">
    <property type="entry name" value="HTH_3"/>
    <property type="match status" value="1"/>
</dbReference>
<feature type="domain" description="HTH cro/C1-type" evidence="4">
    <location>
        <begin position="15"/>
        <end position="65"/>
    </location>
</feature>